<accession>E0V9E9</accession>
<dbReference type="PRINTS" id="PR00577">
    <property type="entry name" value="OPSINRH3RH4"/>
</dbReference>
<dbReference type="CTD" id="8233704"/>
<dbReference type="AlphaFoldDB" id="E0V9E9"/>
<dbReference type="STRING" id="121224.E0V9E9"/>
<dbReference type="GeneID" id="8233704"/>
<dbReference type="EnsemblMetazoa" id="PHUM009850-RA">
    <property type="protein sequence ID" value="PHUM009850-PA"/>
    <property type="gene ID" value="PHUM009850"/>
</dbReference>
<dbReference type="EMBL" id="AAZO01000117">
    <property type="status" value="NOT_ANNOTATED_CDS"/>
    <property type="molecule type" value="Genomic_DNA"/>
</dbReference>
<evidence type="ECO:0000256" key="12">
    <source>
        <dbReference type="ARBA" id="ARBA00023170"/>
    </source>
</evidence>
<evidence type="ECO:0000313" key="19">
    <source>
        <dbReference type="EnsemblMetazoa" id="PHUM009850-PA"/>
    </source>
</evidence>
<feature type="transmembrane region" description="Helical" evidence="16">
    <location>
        <begin position="279"/>
        <end position="301"/>
    </location>
</feature>
<dbReference type="FunFam" id="1.20.1070.10:FF:000044">
    <property type="entry name" value="Opsin, ultraviolet-sensitive"/>
    <property type="match status" value="1"/>
</dbReference>
<dbReference type="VEuPathDB" id="VectorBase:PHUM009850"/>
<dbReference type="GO" id="GO:0009881">
    <property type="term" value="F:photoreceptor activity"/>
    <property type="evidence" value="ECO:0007669"/>
    <property type="project" value="UniProtKB-KW"/>
</dbReference>
<dbReference type="PANTHER" id="PTHR24240">
    <property type="entry name" value="OPSIN"/>
    <property type="match status" value="1"/>
</dbReference>
<evidence type="ECO:0000256" key="4">
    <source>
        <dbReference type="ARBA" id="ARBA00022606"/>
    </source>
</evidence>
<dbReference type="CDD" id="cd15079">
    <property type="entry name" value="7tmA_photoreceptors_insect"/>
    <property type="match status" value="1"/>
</dbReference>
<dbReference type="HOGENOM" id="CLU_009579_3_0_1"/>
<protein>
    <submittedName>
        <fullName evidence="18">Class A rhodopsin-like G-protein coupled receptor GPRop2, putative</fullName>
    </submittedName>
</protein>
<reference evidence="19" key="3">
    <citation type="submission" date="2020-05" db="UniProtKB">
        <authorList>
            <consortium name="EnsemblMetazoa"/>
        </authorList>
    </citation>
    <scope>IDENTIFICATION</scope>
    <source>
        <strain evidence="19">USDA</strain>
    </source>
</reference>
<dbReference type="OMA" id="PACACKF"/>
<dbReference type="eggNOG" id="KOG3656">
    <property type="taxonomic scope" value="Eukaryota"/>
</dbReference>
<proteinExistence type="inferred from homology"/>
<dbReference type="GO" id="GO:0007602">
    <property type="term" value="P:phototransduction"/>
    <property type="evidence" value="ECO:0007669"/>
    <property type="project" value="UniProtKB-KW"/>
</dbReference>
<feature type="domain" description="G-protein coupled receptors family 1 profile" evidence="17">
    <location>
        <begin position="71"/>
        <end position="332"/>
    </location>
</feature>
<keyword evidence="13" id="KW-0325">Glycoprotein</keyword>
<dbReference type="Proteomes" id="UP000009046">
    <property type="component" value="Unassembled WGS sequence"/>
</dbReference>
<keyword evidence="5 16" id="KW-0812">Transmembrane</keyword>
<evidence type="ECO:0000256" key="10">
    <source>
        <dbReference type="ARBA" id="ARBA00023136"/>
    </source>
</evidence>
<dbReference type="Pfam" id="PF00001">
    <property type="entry name" value="7tm_1"/>
    <property type="match status" value="1"/>
</dbReference>
<organism>
    <name type="scientific">Pediculus humanus subsp. corporis</name>
    <name type="common">Body louse</name>
    <dbReference type="NCBI Taxonomy" id="121224"/>
    <lineage>
        <taxon>Eukaryota</taxon>
        <taxon>Metazoa</taxon>
        <taxon>Ecdysozoa</taxon>
        <taxon>Arthropoda</taxon>
        <taxon>Hexapoda</taxon>
        <taxon>Insecta</taxon>
        <taxon>Pterygota</taxon>
        <taxon>Neoptera</taxon>
        <taxon>Paraneoptera</taxon>
        <taxon>Psocodea</taxon>
        <taxon>Troctomorpha</taxon>
        <taxon>Phthiraptera</taxon>
        <taxon>Anoplura</taxon>
        <taxon>Pediculidae</taxon>
        <taxon>Pediculus</taxon>
    </lineage>
</organism>
<evidence type="ECO:0000256" key="2">
    <source>
        <dbReference type="ARBA" id="ARBA00010663"/>
    </source>
</evidence>
<keyword evidence="10 16" id="KW-0472">Membrane</keyword>
<evidence type="ECO:0000256" key="6">
    <source>
        <dbReference type="ARBA" id="ARBA00022925"/>
    </source>
</evidence>
<dbReference type="FunCoup" id="E0V9E9">
    <property type="interactions" value="86"/>
</dbReference>
<dbReference type="PROSITE" id="PS50262">
    <property type="entry name" value="G_PROTEIN_RECEP_F1_2"/>
    <property type="match status" value="1"/>
</dbReference>
<dbReference type="InterPro" id="IPR050125">
    <property type="entry name" value="GPCR_opsins"/>
</dbReference>
<dbReference type="PROSITE" id="PS00238">
    <property type="entry name" value="OPSIN"/>
    <property type="match status" value="1"/>
</dbReference>
<dbReference type="RefSeq" id="XP_002422743.1">
    <property type="nucleotide sequence ID" value="XM_002422698.1"/>
</dbReference>
<dbReference type="KEGG" id="phu:Phum_PHUM009850"/>
<evidence type="ECO:0000256" key="15">
    <source>
        <dbReference type="ARBA" id="ARBA00023305"/>
    </source>
</evidence>
<feature type="transmembrane region" description="Helical" evidence="16">
    <location>
        <begin position="167"/>
        <end position="187"/>
    </location>
</feature>
<keyword evidence="6" id="KW-0681">Retinal protein</keyword>
<evidence type="ECO:0000256" key="8">
    <source>
        <dbReference type="ARBA" id="ARBA00022991"/>
    </source>
</evidence>
<keyword evidence="8" id="KW-0157">Chromophore</keyword>
<dbReference type="GO" id="GO:0016020">
    <property type="term" value="C:membrane"/>
    <property type="evidence" value="ECO:0007669"/>
    <property type="project" value="UniProtKB-SubCell"/>
</dbReference>
<dbReference type="InterPro" id="IPR017452">
    <property type="entry name" value="GPCR_Rhodpsn_7TM"/>
</dbReference>
<dbReference type="PRINTS" id="PR00237">
    <property type="entry name" value="GPCRRHODOPSN"/>
</dbReference>
<feature type="transmembrane region" description="Helical" evidence="16">
    <location>
        <begin position="91"/>
        <end position="110"/>
    </location>
</feature>
<evidence type="ECO:0000313" key="20">
    <source>
        <dbReference type="Proteomes" id="UP000009046"/>
    </source>
</evidence>
<evidence type="ECO:0000256" key="14">
    <source>
        <dbReference type="ARBA" id="ARBA00023224"/>
    </source>
</evidence>
<keyword evidence="14" id="KW-0807">Transducer</keyword>
<keyword evidence="7 16" id="KW-1133">Transmembrane helix</keyword>
<evidence type="ECO:0000256" key="13">
    <source>
        <dbReference type="ARBA" id="ARBA00023180"/>
    </source>
</evidence>
<reference evidence="18" key="1">
    <citation type="submission" date="2007-04" db="EMBL/GenBank/DDBJ databases">
        <title>Annotation of Pediculus humanus corporis strain USDA.</title>
        <authorList>
            <person name="Kirkness E."/>
            <person name="Hannick L."/>
            <person name="Hass B."/>
            <person name="Bruggner R."/>
            <person name="Lawson D."/>
            <person name="Bidwell S."/>
            <person name="Joardar V."/>
            <person name="Caler E."/>
            <person name="Walenz B."/>
            <person name="Inman J."/>
            <person name="Schobel S."/>
            <person name="Galinsky K."/>
            <person name="Amedeo P."/>
            <person name="Strausberg R."/>
        </authorList>
    </citation>
    <scope>NUCLEOTIDE SEQUENCE</scope>
    <source>
        <strain evidence="18">USDA</strain>
    </source>
</reference>
<evidence type="ECO:0000256" key="9">
    <source>
        <dbReference type="ARBA" id="ARBA00023040"/>
    </source>
</evidence>
<gene>
    <name evidence="19" type="primary">8233704</name>
    <name evidence="18" type="ORF">Phum_PHUM009850</name>
</gene>
<keyword evidence="11" id="KW-1015">Disulfide bond</keyword>
<comment type="similarity">
    <text evidence="2">Belongs to the G-protein coupled receptor 1 family.</text>
</comment>
<keyword evidence="15" id="KW-0844">Vision</keyword>
<keyword evidence="12 18" id="KW-0675">Receptor</keyword>
<sequence length="376" mass="42383">MKITTESENNISLSYYQPFRIDKEESLIWNVDPSELVHIPDHWFNFSAPHPLSNYLLGFLYFIFFVISCTGNGIVIWIFTTSKNLRTASNVFVVNLAIFDFIMMAKTPIMIYNSMNLGFECGFVWCQIFASAGALSGIGASITNTCIAYDRCETITNPLQKSGKKKAFLLAAFTWIYALPWAVLPFLEIWGKFAPEGYLTTCTVDYLTDTSQTRMFIVTIFFAAYVLPLSLIIYFYTKIVLHVINHEKSLKAQAKKMNVESLRSDGNKNYAVEIRITKVAIAMCFLFVISWTPYAVVALIGCFGNKHLITPLVSMIPACACKAVACIDPYIYAISHPRFRVEVNKRFACLAGCLQEKELQDDAVSKNTVNAENVDT</sequence>
<evidence type="ECO:0000256" key="16">
    <source>
        <dbReference type="SAM" id="Phobius"/>
    </source>
</evidence>
<evidence type="ECO:0000313" key="18">
    <source>
        <dbReference type="EMBL" id="EEB10005.1"/>
    </source>
</evidence>
<dbReference type="GO" id="GO:0004930">
    <property type="term" value="F:G protein-coupled receptor activity"/>
    <property type="evidence" value="ECO:0007669"/>
    <property type="project" value="UniProtKB-KW"/>
</dbReference>
<evidence type="ECO:0000256" key="3">
    <source>
        <dbReference type="ARBA" id="ARBA00022543"/>
    </source>
</evidence>
<keyword evidence="9" id="KW-0297">G-protein coupled receptor</keyword>
<dbReference type="InterPro" id="IPR000276">
    <property type="entry name" value="GPCR_Rhodpsn"/>
</dbReference>
<dbReference type="InterPro" id="IPR001760">
    <property type="entry name" value="Opsin"/>
</dbReference>
<keyword evidence="4" id="KW-0716">Sensory transduction</keyword>
<evidence type="ECO:0000256" key="1">
    <source>
        <dbReference type="ARBA" id="ARBA00004141"/>
    </source>
</evidence>
<evidence type="ECO:0000256" key="7">
    <source>
        <dbReference type="ARBA" id="ARBA00022989"/>
    </source>
</evidence>
<reference evidence="18" key="2">
    <citation type="submission" date="2007-04" db="EMBL/GenBank/DDBJ databases">
        <title>The genome of the human body louse.</title>
        <authorList>
            <consortium name="The Human Body Louse Genome Consortium"/>
            <person name="Kirkness E."/>
            <person name="Walenz B."/>
            <person name="Hass B."/>
            <person name="Bruggner R."/>
            <person name="Strausberg R."/>
        </authorList>
    </citation>
    <scope>NUCLEOTIDE SEQUENCE</scope>
    <source>
        <strain evidence="18">USDA</strain>
    </source>
</reference>
<dbReference type="SUPFAM" id="SSF81321">
    <property type="entry name" value="Family A G protein-coupled receptor-like"/>
    <property type="match status" value="1"/>
</dbReference>
<dbReference type="GO" id="GO:0007601">
    <property type="term" value="P:visual perception"/>
    <property type="evidence" value="ECO:0007669"/>
    <property type="project" value="UniProtKB-KW"/>
</dbReference>
<dbReference type="OrthoDB" id="2105199at2759"/>
<feature type="transmembrane region" description="Helical" evidence="16">
    <location>
        <begin position="122"/>
        <end position="147"/>
    </location>
</feature>
<name>E0V9E9_PEDHC</name>
<evidence type="ECO:0000259" key="17">
    <source>
        <dbReference type="PROSITE" id="PS50262"/>
    </source>
</evidence>
<keyword evidence="20" id="KW-1185">Reference proteome</keyword>
<feature type="transmembrane region" description="Helical" evidence="16">
    <location>
        <begin position="215"/>
        <end position="236"/>
    </location>
</feature>
<comment type="subcellular location">
    <subcellularLocation>
        <location evidence="1">Membrane</location>
        <topology evidence="1">Multi-pass membrane protein</topology>
    </subcellularLocation>
</comment>
<dbReference type="EMBL" id="DS234992">
    <property type="protein sequence ID" value="EEB10005.1"/>
    <property type="molecule type" value="Genomic_DNA"/>
</dbReference>
<keyword evidence="3" id="KW-0600">Photoreceptor protein</keyword>
<dbReference type="Gene3D" id="1.20.1070.10">
    <property type="entry name" value="Rhodopsin 7-helix transmembrane proteins"/>
    <property type="match status" value="1"/>
</dbReference>
<feature type="transmembrane region" description="Helical" evidence="16">
    <location>
        <begin position="55"/>
        <end position="79"/>
    </location>
</feature>
<dbReference type="InterPro" id="IPR027430">
    <property type="entry name" value="Retinal_BS"/>
</dbReference>
<evidence type="ECO:0000256" key="11">
    <source>
        <dbReference type="ARBA" id="ARBA00023157"/>
    </source>
</evidence>
<evidence type="ECO:0000256" key="5">
    <source>
        <dbReference type="ARBA" id="ARBA00022692"/>
    </source>
</evidence>
<dbReference type="InParanoid" id="E0V9E9"/>